<dbReference type="GO" id="GO:0002937">
    <property type="term" value="P:tRNA 4-thiouridine biosynthesis"/>
    <property type="evidence" value="ECO:0007669"/>
    <property type="project" value="TreeGrafter"/>
</dbReference>
<dbReference type="PANTHER" id="PTHR43209:SF1">
    <property type="entry name" value="TRNA SULFURTRANSFERASE"/>
    <property type="match status" value="1"/>
</dbReference>
<name>A0A8J3UXG3_9ACTN</name>
<dbReference type="UniPathway" id="UPA00060"/>
<evidence type="ECO:0000256" key="15">
    <source>
        <dbReference type="ARBA" id="ARBA00075337"/>
    </source>
</evidence>
<comment type="catalytic activity">
    <reaction evidence="9 18">
        <text>[ThiI sulfur-carrier protein]-S-sulfanyl-L-cysteine + a uridine in tRNA + 2 reduced [2Fe-2S]-[ferredoxin] + ATP + H(+) = [ThiI sulfur-carrier protein]-L-cysteine + a 4-thiouridine in tRNA + 2 oxidized [2Fe-2S]-[ferredoxin] + AMP + diphosphate</text>
        <dbReference type="Rhea" id="RHEA:24176"/>
        <dbReference type="Rhea" id="RHEA-COMP:10000"/>
        <dbReference type="Rhea" id="RHEA-COMP:10001"/>
        <dbReference type="Rhea" id="RHEA-COMP:13337"/>
        <dbReference type="Rhea" id="RHEA-COMP:13338"/>
        <dbReference type="Rhea" id="RHEA-COMP:13339"/>
        <dbReference type="Rhea" id="RHEA-COMP:13340"/>
        <dbReference type="ChEBI" id="CHEBI:15378"/>
        <dbReference type="ChEBI" id="CHEBI:29950"/>
        <dbReference type="ChEBI" id="CHEBI:30616"/>
        <dbReference type="ChEBI" id="CHEBI:33019"/>
        <dbReference type="ChEBI" id="CHEBI:33737"/>
        <dbReference type="ChEBI" id="CHEBI:33738"/>
        <dbReference type="ChEBI" id="CHEBI:61963"/>
        <dbReference type="ChEBI" id="CHEBI:65315"/>
        <dbReference type="ChEBI" id="CHEBI:136798"/>
        <dbReference type="ChEBI" id="CHEBI:456215"/>
        <dbReference type="EC" id="2.8.1.4"/>
    </reaction>
</comment>
<evidence type="ECO:0000256" key="7">
    <source>
        <dbReference type="ARBA" id="ARBA00022884"/>
    </source>
</evidence>
<keyword evidence="6 18" id="KW-0067">ATP-binding</keyword>
<evidence type="ECO:0000256" key="9">
    <source>
        <dbReference type="ARBA" id="ARBA00050570"/>
    </source>
</evidence>
<dbReference type="RefSeq" id="WP_203944098.1">
    <property type="nucleotide sequence ID" value="NZ_BOOR01000012.1"/>
</dbReference>
<dbReference type="InterPro" id="IPR049961">
    <property type="entry name" value="ThiI_N"/>
</dbReference>
<reference evidence="20" key="1">
    <citation type="submission" date="2021-01" db="EMBL/GenBank/DDBJ databases">
        <title>Whole genome shotgun sequence of Planotetraspora thailandica NBRC 104271.</title>
        <authorList>
            <person name="Komaki H."/>
            <person name="Tamura T."/>
        </authorList>
    </citation>
    <scope>NUCLEOTIDE SEQUENCE</scope>
    <source>
        <strain evidence="20">NBRC 104271</strain>
    </source>
</reference>
<dbReference type="GO" id="GO:0009228">
    <property type="term" value="P:thiamine biosynthetic process"/>
    <property type="evidence" value="ECO:0007669"/>
    <property type="project" value="UniProtKB-KW"/>
</dbReference>
<dbReference type="EMBL" id="BOOR01000012">
    <property type="protein sequence ID" value="GII53844.1"/>
    <property type="molecule type" value="Genomic_DNA"/>
</dbReference>
<evidence type="ECO:0000256" key="11">
    <source>
        <dbReference type="ARBA" id="ARBA00058382"/>
    </source>
</evidence>
<feature type="binding site" evidence="18">
    <location>
        <position position="274"/>
    </location>
    <ligand>
        <name>ATP</name>
        <dbReference type="ChEBI" id="CHEBI:30616"/>
    </ligand>
</feature>
<dbReference type="CDD" id="cd11716">
    <property type="entry name" value="THUMP_ThiI"/>
    <property type="match status" value="1"/>
</dbReference>
<keyword evidence="7 18" id="KW-0694">RNA-binding</keyword>
<comment type="function">
    <text evidence="11 18">Catalyzes the ATP-dependent transfer of a sulfur to tRNA to produce 4-thiouridine in position 8 of tRNAs, which functions as a near-UV photosensor. Also catalyzes the transfer of sulfur to the sulfur carrier protein ThiS, forming ThiS-thiocarboxylate. This is a step in the synthesis of thiazole, in the thiamine biosynthesis pathway. The sulfur is donated as persulfide by IscS.</text>
</comment>
<dbReference type="PROSITE" id="PS51165">
    <property type="entry name" value="THUMP"/>
    <property type="match status" value="1"/>
</dbReference>
<evidence type="ECO:0000256" key="14">
    <source>
        <dbReference type="ARBA" id="ARBA00071867"/>
    </source>
</evidence>
<dbReference type="Pfam" id="PF02926">
    <property type="entry name" value="THUMP"/>
    <property type="match status" value="1"/>
</dbReference>
<dbReference type="InterPro" id="IPR050102">
    <property type="entry name" value="tRNA_sulfurtransferase_ThiI"/>
</dbReference>
<evidence type="ECO:0000313" key="21">
    <source>
        <dbReference type="Proteomes" id="UP000605992"/>
    </source>
</evidence>
<dbReference type="GO" id="GO:0004810">
    <property type="term" value="F:CCA tRNA nucleotidyltransferase activity"/>
    <property type="evidence" value="ECO:0007669"/>
    <property type="project" value="InterPro"/>
</dbReference>
<dbReference type="NCBIfam" id="TIGR00342">
    <property type="entry name" value="tRNA uracil 4-sulfurtransferase ThiI"/>
    <property type="match status" value="1"/>
</dbReference>
<sequence>MTMTALADPCVLLKLGEVVLKGRNRELFEMRLRSNIRAALKDFKVDIRQRHGVIALFLPEGTSAEVAEAVAQRVSDVPGLVLIHLAWRVAKDPEAVLKAAIELVKDSPEVQRKARFAVRSRRRDKRFPMRSNELDHYVGGAINDTYDLPVDLKNPELTVHIEVDKDEVFVFTDGRPGQGGLPVGSSGRALALMSGGIDSPVAAYRMMRRGLHVDFLHFSGIPFTTSESIYKAYALVRNLDRFQGKSRLWVVPFGKAQQSIRASGQDRLAMIAQRRLMLKTAEEVAHRIHAEALVTGDSLGQVSSQTLTNITAQDNAVDLPILRPLIGLDKTEIIAEARRIGTLQISELPDEDCCTLLAPRSAETRAKIEDLKQIEKRLDAEDLAFQLADSIQAYKLDA</sequence>
<dbReference type="InterPro" id="IPR003720">
    <property type="entry name" value="tRNA_STrfase"/>
</dbReference>
<dbReference type="GO" id="GO:0000049">
    <property type="term" value="F:tRNA binding"/>
    <property type="evidence" value="ECO:0007669"/>
    <property type="project" value="UniProtKB-UniRule"/>
</dbReference>
<feature type="binding site" evidence="18">
    <location>
        <begin position="192"/>
        <end position="193"/>
    </location>
    <ligand>
        <name>ATP</name>
        <dbReference type="ChEBI" id="CHEBI:30616"/>
    </ligand>
</feature>
<feature type="binding site" evidence="18">
    <location>
        <position position="305"/>
    </location>
    <ligand>
        <name>ATP</name>
        <dbReference type="ChEBI" id="CHEBI:30616"/>
    </ligand>
</feature>
<dbReference type="GO" id="GO:0005524">
    <property type="term" value="F:ATP binding"/>
    <property type="evidence" value="ECO:0007669"/>
    <property type="project" value="UniProtKB-UniRule"/>
</dbReference>
<keyword evidence="5 18" id="KW-0547">Nucleotide-binding</keyword>
<dbReference type="SMART" id="SM00981">
    <property type="entry name" value="THUMP"/>
    <property type="match status" value="1"/>
</dbReference>
<evidence type="ECO:0000256" key="17">
    <source>
        <dbReference type="ARBA" id="ARBA00080570"/>
    </source>
</evidence>
<dbReference type="InterPro" id="IPR049962">
    <property type="entry name" value="THUMP_ThiI"/>
</dbReference>
<dbReference type="GO" id="GO:0005829">
    <property type="term" value="C:cytosol"/>
    <property type="evidence" value="ECO:0007669"/>
    <property type="project" value="TreeGrafter"/>
</dbReference>
<dbReference type="InterPro" id="IPR020536">
    <property type="entry name" value="ThiI_AANH"/>
</dbReference>
<dbReference type="Pfam" id="PF02568">
    <property type="entry name" value="ThiI"/>
    <property type="match status" value="1"/>
</dbReference>
<dbReference type="Gene3D" id="3.40.50.620">
    <property type="entry name" value="HUPs"/>
    <property type="match status" value="1"/>
</dbReference>
<gene>
    <name evidence="18 20" type="primary">thiI</name>
    <name evidence="20" type="ORF">Pth03_22330</name>
</gene>
<dbReference type="SUPFAM" id="SSF52402">
    <property type="entry name" value="Adenine nucleotide alpha hydrolases-like"/>
    <property type="match status" value="1"/>
</dbReference>
<evidence type="ECO:0000256" key="8">
    <source>
        <dbReference type="ARBA" id="ARBA00022977"/>
    </source>
</evidence>
<evidence type="ECO:0000256" key="1">
    <source>
        <dbReference type="ARBA" id="ARBA00004496"/>
    </source>
</evidence>
<comment type="catalytic activity">
    <reaction evidence="10 18">
        <text>[ThiS sulfur-carrier protein]-C-terminal Gly-Gly-AMP + S-sulfanyl-L-cysteinyl-[cysteine desulfurase] + AH2 = [ThiS sulfur-carrier protein]-C-terminal-Gly-aminoethanethioate + L-cysteinyl-[cysteine desulfurase] + A + AMP + 2 H(+)</text>
        <dbReference type="Rhea" id="RHEA:43340"/>
        <dbReference type="Rhea" id="RHEA-COMP:12157"/>
        <dbReference type="Rhea" id="RHEA-COMP:12158"/>
        <dbReference type="Rhea" id="RHEA-COMP:12910"/>
        <dbReference type="Rhea" id="RHEA-COMP:19908"/>
        <dbReference type="ChEBI" id="CHEBI:13193"/>
        <dbReference type="ChEBI" id="CHEBI:15378"/>
        <dbReference type="ChEBI" id="CHEBI:17499"/>
        <dbReference type="ChEBI" id="CHEBI:29950"/>
        <dbReference type="ChEBI" id="CHEBI:61963"/>
        <dbReference type="ChEBI" id="CHEBI:90618"/>
        <dbReference type="ChEBI" id="CHEBI:232372"/>
        <dbReference type="ChEBI" id="CHEBI:456215"/>
    </reaction>
</comment>
<dbReference type="FunFam" id="3.40.50.620:FF:000053">
    <property type="entry name" value="Probable tRNA sulfurtransferase"/>
    <property type="match status" value="1"/>
</dbReference>
<comment type="pathway">
    <text evidence="18">Cofactor biosynthesis; thiamine diphosphate biosynthesis.</text>
</comment>
<dbReference type="InterPro" id="IPR014729">
    <property type="entry name" value="Rossmann-like_a/b/a_fold"/>
</dbReference>
<comment type="caution">
    <text evidence="20">The sequence shown here is derived from an EMBL/GenBank/DDBJ whole genome shotgun (WGS) entry which is preliminary data.</text>
</comment>
<dbReference type="InterPro" id="IPR004114">
    <property type="entry name" value="THUMP_dom"/>
</dbReference>
<feature type="binding site" evidence="18">
    <location>
        <position position="296"/>
    </location>
    <ligand>
        <name>ATP</name>
        <dbReference type="ChEBI" id="CHEBI:30616"/>
    </ligand>
</feature>
<dbReference type="SUPFAM" id="SSF143437">
    <property type="entry name" value="THUMP domain-like"/>
    <property type="match status" value="1"/>
</dbReference>
<dbReference type="EC" id="2.8.1.4" evidence="13 18"/>
<evidence type="ECO:0000256" key="16">
    <source>
        <dbReference type="ARBA" id="ARBA00077849"/>
    </source>
</evidence>
<dbReference type="GO" id="GO:0140741">
    <property type="term" value="F:tRNA-uracil-4 sulfurtransferase activity"/>
    <property type="evidence" value="ECO:0007669"/>
    <property type="project" value="UniProtKB-EC"/>
</dbReference>
<dbReference type="HAMAP" id="MF_00021">
    <property type="entry name" value="ThiI"/>
    <property type="match status" value="1"/>
</dbReference>
<evidence type="ECO:0000256" key="2">
    <source>
        <dbReference type="ARBA" id="ARBA00022490"/>
    </source>
</evidence>
<keyword evidence="4 18" id="KW-0808">Transferase</keyword>
<keyword evidence="8 18" id="KW-0784">Thiamine biosynthesis</keyword>
<evidence type="ECO:0000259" key="19">
    <source>
        <dbReference type="PROSITE" id="PS51165"/>
    </source>
</evidence>
<dbReference type="Pfam" id="PF22025">
    <property type="entry name" value="ThiI_fer"/>
    <property type="match status" value="1"/>
</dbReference>
<evidence type="ECO:0000256" key="4">
    <source>
        <dbReference type="ARBA" id="ARBA00022679"/>
    </source>
</evidence>
<dbReference type="PANTHER" id="PTHR43209">
    <property type="entry name" value="TRNA SULFURTRANSFERASE"/>
    <property type="match status" value="1"/>
</dbReference>
<dbReference type="Gene3D" id="3.30.2130.30">
    <property type="match status" value="1"/>
</dbReference>
<dbReference type="CDD" id="cd01712">
    <property type="entry name" value="PPase_ThiI"/>
    <property type="match status" value="1"/>
</dbReference>
<comment type="subcellular location">
    <subcellularLocation>
        <location evidence="1 18">Cytoplasm</location>
    </subcellularLocation>
</comment>
<evidence type="ECO:0000313" key="20">
    <source>
        <dbReference type="EMBL" id="GII53844.1"/>
    </source>
</evidence>
<proteinExistence type="inferred from homology"/>
<evidence type="ECO:0000256" key="3">
    <source>
        <dbReference type="ARBA" id="ARBA00022555"/>
    </source>
</evidence>
<evidence type="ECO:0000256" key="10">
    <source>
        <dbReference type="ARBA" id="ARBA00052330"/>
    </source>
</evidence>
<evidence type="ECO:0000256" key="5">
    <source>
        <dbReference type="ARBA" id="ARBA00022741"/>
    </source>
</evidence>
<dbReference type="Proteomes" id="UP000605992">
    <property type="component" value="Unassembled WGS sequence"/>
</dbReference>
<keyword evidence="3 18" id="KW-0820">tRNA-binding</keyword>
<keyword evidence="2 18" id="KW-0963">Cytoplasm</keyword>
<organism evidence="20 21">
    <name type="scientific">Planotetraspora thailandica</name>
    <dbReference type="NCBI Taxonomy" id="487172"/>
    <lineage>
        <taxon>Bacteria</taxon>
        <taxon>Bacillati</taxon>
        <taxon>Actinomycetota</taxon>
        <taxon>Actinomycetes</taxon>
        <taxon>Streptosporangiales</taxon>
        <taxon>Streptosporangiaceae</taxon>
        <taxon>Planotetraspora</taxon>
    </lineage>
</organism>
<evidence type="ECO:0000256" key="18">
    <source>
        <dbReference type="HAMAP-Rule" id="MF_00021"/>
    </source>
</evidence>
<protein>
    <recommendedName>
        <fullName evidence="14 18">Probable tRNA sulfurtransferase</fullName>
        <ecNumber evidence="13 18">2.8.1.4</ecNumber>
    </recommendedName>
    <alternativeName>
        <fullName evidence="15 18">Sulfur carrier protein ThiS sulfurtransferase</fullName>
    </alternativeName>
    <alternativeName>
        <fullName evidence="16 18">Thiamine biosynthesis protein ThiI</fullName>
    </alternativeName>
    <alternativeName>
        <fullName evidence="17 18">tRNA 4-thiouridine synthase</fullName>
    </alternativeName>
</protein>
<dbReference type="GO" id="GO:0052837">
    <property type="term" value="P:thiazole biosynthetic process"/>
    <property type="evidence" value="ECO:0007669"/>
    <property type="project" value="TreeGrafter"/>
</dbReference>
<dbReference type="GO" id="GO:0009229">
    <property type="term" value="P:thiamine diphosphate biosynthetic process"/>
    <property type="evidence" value="ECO:0007669"/>
    <property type="project" value="UniProtKB-UniRule"/>
</dbReference>
<dbReference type="InterPro" id="IPR054173">
    <property type="entry name" value="ThiI_fer"/>
</dbReference>
<feature type="domain" description="THUMP" evidence="19">
    <location>
        <begin position="68"/>
        <end position="174"/>
    </location>
</feature>
<evidence type="ECO:0000256" key="6">
    <source>
        <dbReference type="ARBA" id="ARBA00022840"/>
    </source>
</evidence>
<feature type="binding site" evidence="18">
    <location>
        <begin position="217"/>
        <end position="218"/>
    </location>
    <ligand>
        <name>ATP</name>
        <dbReference type="ChEBI" id="CHEBI:30616"/>
    </ligand>
</feature>
<keyword evidence="21" id="KW-1185">Reference proteome</keyword>
<evidence type="ECO:0000256" key="13">
    <source>
        <dbReference type="ARBA" id="ARBA00066827"/>
    </source>
</evidence>
<dbReference type="AlphaFoldDB" id="A0A8J3UXG3"/>
<accession>A0A8J3UXG3</accession>
<comment type="similarity">
    <text evidence="12 18">Belongs to the ThiI family.</text>
</comment>
<evidence type="ECO:0000256" key="12">
    <source>
        <dbReference type="ARBA" id="ARBA00061472"/>
    </source>
</evidence>